<keyword evidence="8" id="KW-1185">Reference proteome</keyword>
<dbReference type="InterPro" id="IPR048097">
    <property type="entry name" value="Cps14G-like"/>
</dbReference>
<evidence type="ECO:0000256" key="5">
    <source>
        <dbReference type="ARBA" id="ARBA00022824"/>
    </source>
</evidence>
<dbReference type="SUPFAM" id="SSF53756">
    <property type="entry name" value="UDP-Glycosyltransferase/glycogen phosphorylase"/>
    <property type="match status" value="1"/>
</dbReference>
<evidence type="ECO:0000259" key="6">
    <source>
        <dbReference type="Pfam" id="PF04101"/>
    </source>
</evidence>
<dbReference type="InterPro" id="IPR039042">
    <property type="entry name" value="Alg13-like"/>
</dbReference>
<reference evidence="7 8" key="1">
    <citation type="journal article" date="2015" name="Antonie Van Leeuwenhoek">
        <title>Oceanobacillus bengalensis sp. nov., a bacterium isolated from seawater of the Bay of Bengal.</title>
        <authorList>
            <person name="Yongchang O."/>
            <person name="Xiang W."/>
            <person name="Wang G."/>
        </authorList>
    </citation>
    <scope>NUCLEOTIDE SEQUENCE [LARGE SCALE GENOMIC DNA]</scope>
    <source>
        <strain evidence="7 8">MCCC 1K00260</strain>
    </source>
</reference>
<proteinExistence type="inferred from homology"/>
<dbReference type="EMBL" id="RBZO01000052">
    <property type="protein sequence ID" value="RKQ11958.1"/>
    <property type="molecule type" value="Genomic_DNA"/>
</dbReference>
<dbReference type="Gene3D" id="3.40.50.2000">
    <property type="entry name" value="Glycogen Phosphorylase B"/>
    <property type="match status" value="1"/>
</dbReference>
<evidence type="ECO:0000256" key="1">
    <source>
        <dbReference type="ARBA" id="ARBA00004240"/>
    </source>
</evidence>
<accession>A0A494YRF0</accession>
<evidence type="ECO:0000256" key="4">
    <source>
        <dbReference type="ARBA" id="ARBA00022679"/>
    </source>
</evidence>
<dbReference type="GO" id="GO:0006488">
    <property type="term" value="P:dolichol-linked oligosaccharide biosynthetic process"/>
    <property type="evidence" value="ECO:0007669"/>
    <property type="project" value="InterPro"/>
</dbReference>
<evidence type="ECO:0000256" key="2">
    <source>
        <dbReference type="ARBA" id="ARBA00006962"/>
    </source>
</evidence>
<dbReference type="InterPro" id="IPR007235">
    <property type="entry name" value="Glyco_trans_28_C"/>
</dbReference>
<comment type="similarity">
    <text evidence="2">Belongs to the glycosyltransferase 28 family.</text>
</comment>
<protein>
    <submittedName>
        <fullName evidence="7">Exopolysaccharide biosynthesis protein</fullName>
    </submittedName>
</protein>
<comment type="subcellular location">
    <subcellularLocation>
        <location evidence="1">Endoplasmic reticulum</location>
    </subcellularLocation>
</comment>
<keyword evidence="5" id="KW-0256">Endoplasmic reticulum</keyword>
<feature type="domain" description="Glycosyl transferase family 28 C-terminal" evidence="6">
    <location>
        <begin position="1"/>
        <end position="156"/>
    </location>
</feature>
<gene>
    <name evidence="7" type="ORF">D8M05_19165</name>
</gene>
<keyword evidence="3" id="KW-0328">Glycosyltransferase</keyword>
<dbReference type="PANTHER" id="PTHR12867">
    <property type="entry name" value="GLYCOSYL TRANSFERASE-RELATED"/>
    <property type="match status" value="1"/>
</dbReference>
<evidence type="ECO:0000256" key="3">
    <source>
        <dbReference type="ARBA" id="ARBA00022676"/>
    </source>
</evidence>
<comment type="caution">
    <text evidence="7">The sequence shown here is derived from an EMBL/GenBank/DDBJ whole genome shotgun (WGS) entry which is preliminary data.</text>
</comment>
<name>A0A494YRF0_9BACI</name>
<organism evidence="7 8">
    <name type="scientific">Oceanobacillus bengalensis</name>
    <dbReference type="NCBI Taxonomy" id="1435466"/>
    <lineage>
        <taxon>Bacteria</taxon>
        <taxon>Bacillati</taxon>
        <taxon>Bacillota</taxon>
        <taxon>Bacilli</taxon>
        <taxon>Bacillales</taxon>
        <taxon>Bacillaceae</taxon>
        <taxon>Oceanobacillus</taxon>
    </lineage>
</organism>
<dbReference type="OrthoDB" id="9814973at2"/>
<dbReference type="GO" id="GO:0016758">
    <property type="term" value="F:hexosyltransferase activity"/>
    <property type="evidence" value="ECO:0007669"/>
    <property type="project" value="InterPro"/>
</dbReference>
<dbReference type="Pfam" id="PF04101">
    <property type="entry name" value="Glyco_tran_28_C"/>
    <property type="match status" value="1"/>
</dbReference>
<sequence length="159" mass="18568">MIFVVLGTHELPFRRLLLEVERLKRTRIIDEDIIVQHGHTKYQSDHMILKKFINTKEMDLLYDQANIVITHAGTGSIMNGLKRGKKLIAVPRLKKYGEHNDDHQLQITNVLKSEGHLLSWEEGTNLADVMEEAKSFEPKPFQSKRDQMHQIIEEFIKKI</sequence>
<dbReference type="Proteomes" id="UP000281813">
    <property type="component" value="Unassembled WGS sequence"/>
</dbReference>
<evidence type="ECO:0000313" key="7">
    <source>
        <dbReference type="EMBL" id="RKQ11958.1"/>
    </source>
</evidence>
<dbReference type="AlphaFoldDB" id="A0A494YRF0"/>
<dbReference type="NCBIfam" id="NF041548">
    <property type="entry name" value="PssE"/>
    <property type="match status" value="1"/>
</dbReference>
<keyword evidence="4" id="KW-0808">Transferase</keyword>
<dbReference type="RefSeq" id="WP_121134649.1">
    <property type="nucleotide sequence ID" value="NZ_JBHUFK010000049.1"/>
</dbReference>
<evidence type="ECO:0000313" key="8">
    <source>
        <dbReference type="Proteomes" id="UP000281813"/>
    </source>
</evidence>
<dbReference type="PANTHER" id="PTHR12867:SF6">
    <property type="entry name" value="N-ACETYLGLUCOSAMINYLDIPHOSPHODOLICHOL N-ACETYLGLUCOSAMINYLTRANSFERASE"/>
    <property type="match status" value="1"/>
</dbReference>